<name>A0A382AJ91_9ZZZZ</name>
<dbReference type="InterPro" id="IPR046341">
    <property type="entry name" value="SET_dom_sf"/>
</dbReference>
<reference evidence="2" key="1">
    <citation type="submission" date="2018-05" db="EMBL/GenBank/DDBJ databases">
        <authorList>
            <person name="Lanie J.A."/>
            <person name="Ng W.-L."/>
            <person name="Kazmierczak K.M."/>
            <person name="Andrzejewski T.M."/>
            <person name="Davidsen T.M."/>
            <person name="Wayne K.J."/>
            <person name="Tettelin H."/>
            <person name="Glass J.I."/>
            <person name="Rusch D."/>
            <person name="Podicherti R."/>
            <person name="Tsui H.-C.T."/>
            <person name="Winkler M.E."/>
        </authorList>
    </citation>
    <scope>NUCLEOTIDE SEQUENCE</scope>
</reference>
<dbReference type="SUPFAM" id="SSF82199">
    <property type="entry name" value="SET domain"/>
    <property type="match status" value="1"/>
</dbReference>
<feature type="domain" description="SET" evidence="1">
    <location>
        <begin position="8"/>
        <end position="73"/>
    </location>
</feature>
<protein>
    <recommendedName>
        <fullName evidence="1">SET domain-containing protein</fullName>
    </recommendedName>
</protein>
<dbReference type="EMBL" id="UINC01025623">
    <property type="protein sequence ID" value="SVB01538.1"/>
    <property type="molecule type" value="Genomic_DNA"/>
</dbReference>
<dbReference type="PROSITE" id="PS50280">
    <property type="entry name" value="SET"/>
    <property type="match status" value="1"/>
</dbReference>
<dbReference type="InterPro" id="IPR001214">
    <property type="entry name" value="SET_dom"/>
</dbReference>
<evidence type="ECO:0000313" key="2">
    <source>
        <dbReference type="EMBL" id="SVB01538.1"/>
    </source>
</evidence>
<feature type="non-terminal residue" evidence="2">
    <location>
        <position position="73"/>
    </location>
</feature>
<sequence length="73" mass="8251">MNYRPLPKGFTIKESKIQGLGLFTTREIRNRVILGVGWVANEYFPDGYVRTPLGGFVNHSNDPNCTKMVHEGI</sequence>
<proteinExistence type="predicted"/>
<accession>A0A382AJ91</accession>
<organism evidence="2">
    <name type="scientific">marine metagenome</name>
    <dbReference type="NCBI Taxonomy" id="408172"/>
    <lineage>
        <taxon>unclassified sequences</taxon>
        <taxon>metagenomes</taxon>
        <taxon>ecological metagenomes</taxon>
    </lineage>
</organism>
<evidence type="ECO:0000259" key="1">
    <source>
        <dbReference type="PROSITE" id="PS50280"/>
    </source>
</evidence>
<gene>
    <name evidence="2" type="ORF">METZ01_LOCUS154392</name>
</gene>
<dbReference type="AlphaFoldDB" id="A0A382AJ91"/>